<dbReference type="NCBIfam" id="TIGR03725">
    <property type="entry name" value="T6A_YeaZ"/>
    <property type="match status" value="1"/>
</dbReference>
<dbReference type="EMBL" id="FNMZ01000002">
    <property type="protein sequence ID" value="SDW80840.1"/>
    <property type="molecule type" value="Genomic_DNA"/>
</dbReference>
<evidence type="ECO:0000313" key="4">
    <source>
        <dbReference type="Proteomes" id="UP000199118"/>
    </source>
</evidence>
<dbReference type="GO" id="GO:0005829">
    <property type="term" value="C:cytosol"/>
    <property type="evidence" value="ECO:0007669"/>
    <property type="project" value="TreeGrafter"/>
</dbReference>
<evidence type="ECO:0000259" key="2">
    <source>
        <dbReference type="Pfam" id="PF00814"/>
    </source>
</evidence>
<name>A0A1H2WJM2_9RHOB</name>
<dbReference type="OrthoDB" id="9809995at2"/>
<reference evidence="3 4" key="1">
    <citation type="submission" date="2016-10" db="EMBL/GenBank/DDBJ databases">
        <authorList>
            <person name="de Groot N.N."/>
        </authorList>
    </citation>
    <scope>NUCLEOTIDE SEQUENCE [LARGE SCALE GENOMIC DNA]</scope>
    <source>
        <strain evidence="3 4">DSM 17890</strain>
    </source>
</reference>
<feature type="compositionally biased region" description="Pro residues" evidence="1">
    <location>
        <begin position="252"/>
        <end position="268"/>
    </location>
</feature>
<keyword evidence="4" id="KW-1185">Reference proteome</keyword>
<proteinExistence type="predicted"/>
<dbReference type="InterPro" id="IPR000905">
    <property type="entry name" value="Gcp-like_dom"/>
</dbReference>
<protein>
    <submittedName>
        <fullName evidence="3">tRNA threonylcarbamoyl adenosine modification protein YeaZ</fullName>
    </submittedName>
</protein>
<sequence length="268" mass="26963">MTGAGPLLAIDTAASQCGAAILVDGRVAAERLELMSRGQAERLMPMIAELLAELSLAPRDLRAVAVCEGPGNFTGIRIAVAAARGLALSTGRPALGVGRLDALAETEAWGLGLRLSGGTPGAAPLRLLATAEARRGEILAQPFEIHAGEAPRALAPLAQGEAETLVPALAEALASSPVPGPVRVCGPDAPRISAMLEAAGLAVALGDLGDMADPASIGRLAGAALDRLAAEETPPPPAPRYPRPADAAPSRETPPPLLPPTPLPDPPA</sequence>
<dbReference type="InterPro" id="IPR022496">
    <property type="entry name" value="T6A_TsaB"/>
</dbReference>
<organism evidence="3 4">
    <name type="scientific">Albimonas donghaensis</name>
    <dbReference type="NCBI Taxonomy" id="356660"/>
    <lineage>
        <taxon>Bacteria</taxon>
        <taxon>Pseudomonadati</taxon>
        <taxon>Pseudomonadota</taxon>
        <taxon>Alphaproteobacteria</taxon>
        <taxon>Rhodobacterales</taxon>
        <taxon>Paracoccaceae</taxon>
        <taxon>Albimonas</taxon>
    </lineage>
</organism>
<dbReference type="PANTHER" id="PTHR11735">
    <property type="entry name" value="TRNA N6-ADENOSINE THREONYLCARBAMOYLTRANSFERASE"/>
    <property type="match status" value="1"/>
</dbReference>
<evidence type="ECO:0000313" key="3">
    <source>
        <dbReference type="EMBL" id="SDW80840.1"/>
    </source>
</evidence>
<dbReference type="Pfam" id="PF00814">
    <property type="entry name" value="TsaD"/>
    <property type="match status" value="1"/>
</dbReference>
<feature type="region of interest" description="Disordered" evidence="1">
    <location>
        <begin position="228"/>
        <end position="268"/>
    </location>
</feature>
<dbReference type="PANTHER" id="PTHR11735:SF11">
    <property type="entry name" value="TRNA THREONYLCARBAMOYLADENOSINE BIOSYNTHESIS PROTEIN TSAB"/>
    <property type="match status" value="1"/>
</dbReference>
<evidence type="ECO:0000256" key="1">
    <source>
        <dbReference type="SAM" id="MobiDB-lite"/>
    </source>
</evidence>
<feature type="compositionally biased region" description="Pro residues" evidence="1">
    <location>
        <begin position="233"/>
        <end position="242"/>
    </location>
</feature>
<feature type="domain" description="Gcp-like" evidence="2">
    <location>
        <begin position="33"/>
        <end position="140"/>
    </location>
</feature>
<dbReference type="Proteomes" id="UP000199118">
    <property type="component" value="Unassembled WGS sequence"/>
</dbReference>
<dbReference type="STRING" id="356660.SAMN05444336_102405"/>
<dbReference type="SUPFAM" id="SSF53067">
    <property type="entry name" value="Actin-like ATPase domain"/>
    <property type="match status" value="1"/>
</dbReference>
<accession>A0A1H2WJM2</accession>
<dbReference type="RefSeq" id="WP_092680656.1">
    <property type="nucleotide sequence ID" value="NZ_FNMZ01000002.1"/>
</dbReference>
<dbReference type="Gene3D" id="3.30.420.40">
    <property type="match status" value="2"/>
</dbReference>
<dbReference type="AlphaFoldDB" id="A0A1H2WJM2"/>
<gene>
    <name evidence="3" type="ORF">SAMN05444336_102405</name>
</gene>
<dbReference type="InterPro" id="IPR043129">
    <property type="entry name" value="ATPase_NBD"/>
</dbReference>
<dbReference type="GO" id="GO:0002949">
    <property type="term" value="P:tRNA threonylcarbamoyladenosine modification"/>
    <property type="evidence" value="ECO:0007669"/>
    <property type="project" value="InterPro"/>
</dbReference>